<evidence type="ECO:0000313" key="5">
    <source>
        <dbReference type="Proteomes" id="UP000295678"/>
    </source>
</evidence>
<comment type="caution">
    <text evidence="4">The sequence shown here is derived from an EMBL/GenBank/DDBJ whole genome shotgun (WGS) entry which is preliminary data.</text>
</comment>
<gene>
    <name evidence="4" type="ORF">EDC22_11047</name>
</gene>
<keyword evidence="1 4" id="KW-0808">Transferase</keyword>
<dbReference type="PANTHER" id="PTHR47739:SF1">
    <property type="entry name" value="TRNA1(VAL) (ADENINE(37)-N6)-METHYLTRANSFERASE"/>
    <property type="match status" value="1"/>
</dbReference>
<dbReference type="GO" id="GO:0032259">
    <property type="term" value="P:methylation"/>
    <property type="evidence" value="ECO:0007669"/>
    <property type="project" value="UniProtKB-KW"/>
</dbReference>
<dbReference type="Proteomes" id="UP000295678">
    <property type="component" value="Unassembled WGS sequence"/>
</dbReference>
<accession>A0A4R3M269</accession>
<evidence type="ECO:0000256" key="1">
    <source>
        <dbReference type="ARBA" id="ARBA00022603"/>
    </source>
</evidence>
<keyword evidence="5" id="KW-1185">Reference proteome</keyword>
<dbReference type="InterPro" id="IPR007848">
    <property type="entry name" value="Small_mtfrase_dom"/>
</dbReference>
<dbReference type="PANTHER" id="PTHR47739">
    <property type="entry name" value="TRNA1(VAL) (ADENINE(37)-N6)-METHYLTRANSFERASE"/>
    <property type="match status" value="1"/>
</dbReference>
<evidence type="ECO:0000259" key="3">
    <source>
        <dbReference type="Pfam" id="PF05175"/>
    </source>
</evidence>
<dbReference type="Gene3D" id="3.40.50.150">
    <property type="entry name" value="Vaccinia Virus protein VP39"/>
    <property type="match status" value="1"/>
</dbReference>
<name>A0A4R3M269_9HYPH</name>
<proteinExistence type="predicted"/>
<dbReference type="EMBL" id="SMAK01000010">
    <property type="protein sequence ID" value="TCT07200.1"/>
    <property type="molecule type" value="Genomic_DNA"/>
</dbReference>
<protein>
    <submittedName>
        <fullName evidence="4">tRNA1(Val) A37 N6-methylase TrmN6</fullName>
    </submittedName>
</protein>
<organism evidence="4 5">
    <name type="scientific">Tepidamorphus gemmatus</name>
    <dbReference type="NCBI Taxonomy" id="747076"/>
    <lineage>
        <taxon>Bacteria</taxon>
        <taxon>Pseudomonadati</taxon>
        <taxon>Pseudomonadota</taxon>
        <taxon>Alphaproteobacteria</taxon>
        <taxon>Hyphomicrobiales</taxon>
        <taxon>Tepidamorphaceae</taxon>
        <taxon>Tepidamorphus</taxon>
    </lineage>
</organism>
<keyword evidence="1 4" id="KW-0489">Methyltransferase</keyword>
<keyword evidence="2" id="KW-0949">S-adenosyl-L-methionine</keyword>
<dbReference type="AlphaFoldDB" id="A0A4R3M269"/>
<evidence type="ECO:0000256" key="2">
    <source>
        <dbReference type="ARBA" id="ARBA00022691"/>
    </source>
</evidence>
<dbReference type="Pfam" id="PF05175">
    <property type="entry name" value="MTS"/>
    <property type="match status" value="1"/>
</dbReference>
<dbReference type="CDD" id="cd02440">
    <property type="entry name" value="AdoMet_MTases"/>
    <property type="match status" value="1"/>
</dbReference>
<feature type="domain" description="Methyltransferase small" evidence="3">
    <location>
        <begin position="34"/>
        <end position="127"/>
    </location>
</feature>
<sequence>MDGFLGERLMIAQPRHGHRSGIEAVLIAAAAPLEPGQTIADLGAGAGVAGLCALARVAGSRALLVEADPAMTRLARANAARNGLADRVEVVEADLTARGAAARAGLAGLAHHAIANPPFHDPAAARISPRKAAAHAAPPADLDGWVRFAAAVVRPGGTLTLIHRADALTAVLAAFERRFGAVAVLPVHPRAGLAATRILVQGRKGSRGALAILPGLMLHGADGHGFLPPVEAVLRHGAALPLRP</sequence>
<dbReference type="GO" id="GO:0008168">
    <property type="term" value="F:methyltransferase activity"/>
    <property type="evidence" value="ECO:0007669"/>
    <property type="project" value="UniProtKB-KW"/>
</dbReference>
<evidence type="ECO:0000313" key="4">
    <source>
        <dbReference type="EMBL" id="TCT07200.1"/>
    </source>
</evidence>
<reference evidence="4 5" key="1">
    <citation type="submission" date="2019-03" db="EMBL/GenBank/DDBJ databases">
        <title>Genomic Encyclopedia of Type Strains, Phase IV (KMG-IV): sequencing the most valuable type-strain genomes for metagenomic binning, comparative biology and taxonomic classification.</title>
        <authorList>
            <person name="Goeker M."/>
        </authorList>
    </citation>
    <scope>NUCLEOTIDE SEQUENCE [LARGE SCALE GENOMIC DNA]</scope>
    <source>
        <strain evidence="4 5">DSM 19345</strain>
    </source>
</reference>
<dbReference type="InterPro" id="IPR050210">
    <property type="entry name" value="tRNA_Adenine-N(6)_MTase"/>
</dbReference>
<dbReference type="SUPFAM" id="SSF53335">
    <property type="entry name" value="S-adenosyl-L-methionine-dependent methyltransferases"/>
    <property type="match status" value="1"/>
</dbReference>
<dbReference type="InterPro" id="IPR029063">
    <property type="entry name" value="SAM-dependent_MTases_sf"/>
</dbReference>